<evidence type="ECO:0000313" key="3">
    <source>
        <dbReference type="EMBL" id="SFH02929.1"/>
    </source>
</evidence>
<proteinExistence type="predicted"/>
<protein>
    <recommendedName>
        <fullName evidence="6">Methyltransferase domain-containing protein</fullName>
    </recommendedName>
</protein>
<feature type="compositionally biased region" description="Polar residues" evidence="1">
    <location>
        <begin position="1"/>
        <end position="22"/>
    </location>
</feature>
<evidence type="ECO:0000256" key="1">
    <source>
        <dbReference type="SAM" id="MobiDB-lite"/>
    </source>
</evidence>
<accession>A0A1I2WQL9</accession>
<gene>
    <name evidence="2" type="ORF">FHR37_003904</name>
    <name evidence="3" type="ORF">SAMN05421678_11125</name>
</gene>
<reference evidence="3 4" key="1">
    <citation type="submission" date="2016-10" db="EMBL/GenBank/DDBJ databases">
        <authorList>
            <person name="de Groot N.N."/>
        </authorList>
    </citation>
    <scope>NUCLEOTIDE SEQUENCE [LARGE SCALE GENOMIC DNA]</scope>
    <source>
        <strain evidence="3 4">CPCC 202808</strain>
    </source>
</reference>
<dbReference type="EMBL" id="JACBZA010000001">
    <property type="protein sequence ID" value="NYH85053.1"/>
    <property type="molecule type" value="Genomic_DNA"/>
</dbReference>
<dbReference type="EMBL" id="FOOI01000011">
    <property type="protein sequence ID" value="SFH02929.1"/>
    <property type="molecule type" value="Genomic_DNA"/>
</dbReference>
<reference evidence="2 5" key="2">
    <citation type="submission" date="2020-07" db="EMBL/GenBank/DDBJ databases">
        <title>Sequencing the genomes of 1000 actinobacteria strains.</title>
        <authorList>
            <person name="Klenk H.-P."/>
        </authorList>
    </citation>
    <scope>NUCLEOTIDE SEQUENCE [LARGE SCALE GENOMIC DNA]</scope>
    <source>
        <strain evidence="2 5">DSM 45117</strain>
    </source>
</reference>
<sequence>MTHDTVLTSRGESSGAASSPKTWTHRPDHLHALRRRFVDAPDSMGQRFRARRWQWLLETFPQLPEMSVVDLGGTADSWLRAPVRPAAVHVVNLEEPPADLPPWLRADLADACDLPGRIAATQYDLVVSNSVIEHVGGHHRRRRFAETVSGLADRYWVQTPYRYFPVEPHWLCPGVQFLPVAARARLVRHWPLVHTPLDSDEQALGAVLGVELLSRTEMRTYFPDAELRSEKVAGLAKSLVAVRQS</sequence>
<keyword evidence="5" id="KW-1185">Reference proteome</keyword>
<dbReference type="STRING" id="504797.SAMN05421678_11125"/>
<dbReference type="Proteomes" id="UP000199052">
    <property type="component" value="Unassembled WGS sequence"/>
</dbReference>
<evidence type="ECO:0000313" key="5">
    <source>
        <dbReference type="Proteomes" id="UP000533017"/>
    </source>
</evidence>
<dbReference type="InterPro" id="IPR029063">
    <property type="entry name" value="SAM-dependent_MTases_sf"/>
</dbReference>
<organism evidence="3 4">
    <name type="scientific">Actinopolymorpha cephalotaxi</name>
    <dbReference type="NCBI Taxonomy" id="504797"/>
    <lineage>
        <taxon>Bacteria</taxon>
        <taxon>Bacillati</taxon>
        <taxon>Actinomycetota</taxon>
        <taxon>Actinomycetes</taxon>
        <taxon>Propionibacteriales</taxon>
        <taxon>Actinopolymorphaceae</taxon>
        <taxon>Actinopolymorpha</taxon>
    </lineage>
</organism>
<evidence type="ECO:0000313" key="4">
    <source>
        <dbReference type="Proteomes" id="UP000199052"/>
    </source>
</evidence>
<dbReference type="RefSeq" id="WP_202818196.1">
    <property type="nucleotide sequence ID" value="NZ_FOOI01000011.1"/>
</dbReference>
<dbReference type="SUPFAM" id="SSF53335">
    <property type="entry name" value="S-adenosyl-L-methionine-dependent methyltransferases"/>
    <property type="match status" value="1"/>
</dbReference>
<feature type="region of interest" description="Disordered" evidence="1">
    <location>
        <begin position="1"/>
        <end position="25"/>
    </location>
</feature>
<evidence type="ECO:0000313" key="2">
    <source>
        <dbReference type="EMBL" id="NYH85053.1"/>
    </source>
</evidence>
<name>A0A1I2WQL9_9ACTN</name>
<dbReference type="AlphaFoldDB" id="A0A1I2WQL9"/>
<evidence type="ECO:0008006" key="6">
    <source>
        <dbReference type="Google" id="ProtNLM"/>
    </source>
</evidence>
<dbReference type="Proteomes" id="UP000533017">
    <property type="component" value="Unassembled WGS sequence"/>
</dbReference>